<sequence>MKLCQTRKKKELSPFPSPNSLHSTMGNIYTWHHDVPTPETAFDALPLMGNFPIDPLYSSLDIVPTPTAIQAVAEDVLYGYGNGFGFGVWNIHHDHEMSISAGRLEAEINQPLVLLCDDNDDHVVEDEKKQGIGHSEVAS</sequence>
<dbReference type="EMBL" id="JACTNZ010000008">
    <property type="protein sequence ID" value="KAG5536602.1"/>
    <property type="molecule type" value="Genomic_DNA"/>
</dbReference>
<gene>
    <name evidence="1" type="ORF">RHGRI_024133</name>
</gene>
<protein>
    <submittedName>
        <fullName evidence="1">Uncharacterized protein</fullName>
    </submittedName>
</protein>
<organism evidence="1 2">
    <name type="scientific">Rhododendron griersonianum</name>
    <dbReference type="NCBI Taxonomy" id="479676"/>
    <lineage>
        <taxon>Eukaryota</taxon>
        <taxon>Viridiplantae</taxon>
        <taxon>Streptophyta</taxon>
        <taxon>Embryophyta</taxon>
        <taxon>Tracheophyta</taxon>
        <taxon>Spermatophyta</taxon>
        <taxon>Magnoliopsida</taxon>
        <taxon>eudicotyledons</taxon>
        <taxon>Gunneridae</taxon>
        <taxon>Pentapetalae</taxon>
        <taxon>asterids</taxon>
        <taxon>Ericales</taxon>
        <taxon>Ericaceae</taxon>
        <taxon>Ericoideae</taxon>
        <taxon>Rhodoreae</taxon>
        <taxon>Rhododendron</taxon>
    </lineage>
</organism>
<comment type="caution">
    <text evidence="1">The sequence shown here is derived from an EMBL/GenBank/DDBJ whole genome shotgun (WGS) entry which is preliminary data.</text>
</comment>
<dbReference type="Proteomes" id="UP000823749">
    <property type="component" value="Chromosome 8"/>
</dbReference>
<name>A0AAV6J8F1_9ERIC</name>
<accession>A0AAV6J8F1</accession>
<keyword evidence="2" id="KW-1185">Reference proteome</keyword>
<dbReference type="AlphaFoldDB" id="A0AAV6J8F1"/>
<proteinExistence type="predicted"/>
<evidence type="ECO:0000313" key="1">
    <source>
        <dbReference type="EMBL" id="KAG5536602.1"/>
    </source>
</evidence>
<reference evidence="1" key="1">
    <citation type="submission" date="2020-08" db="EMBL/GenBank/DDBJ databases">
        <title>Plant Genome Project.</title>
        <authorList>
            <person name="Zhang R.-G."/>
        </authorList>
    </citation>
    <scope>NUCLEOTIDE SEQUENCE</scope>
    <source>
        <strain evidence="1">WSP0</strain>
        <tissue evidence="1">Leaf</tissue>
    </source>
</reference>
<evidence type="ECO:0000313" key="2">
    <source>
        <dbReference type="Proteomes" id="UP000823749"/>
    </source>
</evidence>